<dbReference type="HOGENOM" id="CLU_602881_0_0_1"/>
<feature type="region of interest" description="Disordered" evidence="2">
    <location>
        <begin position="135"/>
        <end position="158"/>
    </location>
</feature>
<sequence>MGSSTTPYKRQYDHQSSMLSALSVFVHRILRYPMADNQPTLTSILHKEPGTVIHVTRLTDALKLAYEQAVRNHGFSPDRARVCQLSFMKERLQSQHEYILAYVTIDGQPWAEGASVRLGIIRCERTVDSELVTPKTHAKAVSSNTESSSKVSGTSSPSSQGTYIAAADQFILFDPTGIVKTTDVCLSTSRISKPNDVCLYEHRFQTPAPAPPCLLDPAQIPVLQFSPPETCPVRSREDTSPPSLYDLAAAALALNTFAPQYVLLRTQCYWFAAMFFYLLGGNRAADDKPKGTIPDDLVFHGTKKDVTAKEVKEGTFYKLLTLVTEADVKKAYDTLHEAFDGELTRLYGTLRCAVEGVLQQQRDLEQAREEAIKEKDRADRAIKQAREEAIKQKDRADRAIEQAIEQKDLADRALKEATEQKDRAQRALAQKDLLLAQQAAQLEALRLQSPSQAGQPGPSRAPQA</sequence>
<evidence type="ECO:0000256" key="1">
    <source>
        <dbReference type="SAM" id="Coils"/>
    </source>
</evidence>
<accession>A0A060SCH7</accession>
<dbReference type="STRING" id="5643.A0A060SCH7"/>
<dbReference type="EMBL" id="CCBP010000059">
    <property type="protein sequence ID" value="CDO69984.1"/>
    <property type="molecule type" value="Genomic_DNA"/>
</dbReference>
<evidence type="ECO:0000256" key="2">
    <source>
        <dbReference type="SAM" id="MobiDB-lite"/>
    </source>
</evidence>
<organism evidence="3 4">
    <name type="scientific">Pycnoporus cinnabarinus</name>
    <name type="common">Cinnabar-red polypore</name>
    <name type="synonym">Trametes cinnabarina</name>
    <dbReference type="NCBI Taxonomy" id="5643"/>
    <lineage>
        <taxon>Eukaryota</taxon>
        <taxon>Fungi</taxon>
        <taxon>Dikarya</taxon>
        <taxon>Basidiomycota</taxon>
        <taxon>Agaricomycotina</taxon>
        <taxon>Agaricomycetes</taxon>
        <taxon>Polyporales</taxon>
        <taxon>Polyporaceae</taxon>
        <taxon>Trametes</taxon>
    </lineage>
</organism>
<dbReference type="AlphaFoldDB" id="A0A060SCH7"/>
<dbReference type="OrthoDB" id="2757423at2759"/>
<dbReference type="OMA" id="LRYPMAD"/>
<keyword evidence="4" id="KW-1185">Reference proteome</keyword>
<dbReference type="CDD" id="cd06503">
    <property type="entry name" value="ATP-synt_Fo_b"/>
    <property type="match status" value="1"/>
</dbReference>
<feature type="compositionally biased region" description="Low complexity" evidence="2">
    <location>
        <begin position="142"/>
        <end position="158"/>
    </location>
</feature>
<feature type="coiled-coil region" evidence="1">
    <location>
        <begin position="354"/>
        <end position="434"/>
    </location>
</feature>
<reference evidence="3" key="1">
    <citation type="submission" date="2014-01" db="EMBL/GenBank/DDBJ databases">
        <title>The genome of the white-rot fungus Pycnoporus cinnabarinus: a basidiomycete model with a versatile arsenal for lignocellulosic biomass breakdown.</title>
        <authorList>
            <person name="Levasseur A."/>
            <person name="Lomascolo A."/>
            <person name="Ruiz-Duenas F.J."/>
            <person name="Uzan E."/>
            <person name="Piumi F."/>
            <person name="Kues U."/>
            <person name="Ram A.F.J."/>
            <person name="Murat C."/>
            <person name="Haon M."/>
            <person name="Benoit I."/>
            <person name="Arfi Y."/>
            <person name="Chevret D."/>
            <person name="Drula E."/>
            <person name="Kwon M.J."/>
            <person name="Gouret P."/>
            <person name="Lesage-Meessen L."/>
            <person name="Lombard V."/>
            <person name="Mariette J."/>
            <person name="Noirot C."/>
            <person name="Park J."/>
            <person name="Patyshakuliyeva A."/>
            <person name="Wieneger R.A.B."/>
            <person name="Wosten H.A.B."/>
            <person name="Martin F."/>
            <person name="Coutinho P.M."/>
            <person name="de Vries R."/>
            <person name="Martinez A.T."/>
            <person name="Klopp C."/>
            <person name="Pontarotti P."/>
            <person name="Henrissat B."/>
            <person name="Record E."/>
        </authorList>
    </citation>
    <scope>NUCLEOTIDE SEQUENCE [LARGE SCALE GENOMIC DNA]</scope>
    <source>
        <strain evidence="3">BRFM137</strain>
    </source>
</reference>
<name>A0A060SCH7_PYCCI</name>
<proteinExistence type="predicted"/>
<protein>
    <submittedName>
        <fullName evidence="3">Uncharacterized protein</fullName>
    </submittedName>
</protein>
<keyword evidence="1" id="KW-0175">Coiled coil</keyword>
<evidence type="ECO:0000313" key="3">
    <source>
        <dbReference type="EMBL" id="CDO69984.1"/>
    </source>
</evidence>
<evidence type="ECO:0000313" key="4">
    <source>
        <dbReference type="Proteomes" id="UP000029665"/>
    </source>
</evidence>
<dbReference type="Proteomes" id="UP000029665">
    <property type="component" value="Unassembled WGS sequence"/>
</dbReference>
<gene>
    <name evidence="3" type="ORF">BN946_scf184836.g58</name>
</gene>
<comment type="caution">
    <text evidence="3">The sequence shown here is derived from an EMBL/GenBank/DDBJ whole genome shotgun (WGS) entry which is preliminary data.</text>
</comment>